<dbReference type="OrthoDB" id="2082589at2"/>
<evidence type="ECO:0000313" key="2">
    <source>
        <dbReference type="Proteomes" id="UP000287687"/>
    </source>
</evidence>
<name>A0A3S3TVR6_9HYPH</name>
<gene>
    <name evidence="1" type="ORF">EPK99_19960</name>
</gene>
<dbReference type="AlphaFoldDB" id="A0A3S3TVR6"/>
<accession>A0A3S3TVR6</accession>
<dbReference type="InterPro" id="IPR024532">
    <property type="entry name" value="DUF3830"/>
</dbReference>
<dbReference type="Gene3D" id="2.40.100.20">
    <property type="match status" value="1"/>
</dbReference>
<comment type="caution">
    <text evidence="1">The sequence shown here is derived from an EMBL/GenBank/DDBJ whole genome shotgun (WGS) entry which is preliminary data.</text>
</comment>
<dbReference type="Proteomes" id="UP000287687">
    <property type="component" value="Unassembled WGS sequence"/>
</dbReference>
<dbReference type="RefSeq" id="WP_128444826.1">
    <property type="nucleotide sequence ID" value="NZ_SBIP01000004.1"/>
</dbReference>
<reference evidence="1 2" key="1">
    <citation type="submission" date="2019-01" db="EMBL/GenBank/DDBJ databases">
        <title>The draft genome of Rhizobium sp. 24NR.</title>
        <authorList>
            <person name="Liu L."/>
            <person name="Liang L."/>
            <person name="Shi S."/>
            <person name="Xu L."/>
            <person name="Wang X."/>
            <person name="Li L."/>
            <person name="Zhang X."/>
        </authorList>
    </citation>
    <scope>NUCLEOTIDE SEQUENCE [LARGE SCALE GENOMIC DNA]</scope>
    <source>
        <strain evidence="1 2">24NR</strain>
    </source>
</reference>
<keyword evidence="2" id="KW-1185">Reference proteome</keyword>
<dbReference type="EMBL" id="SBIP01000004">
    <property type="protein sequence ID" value="RWX75948.1"/>
    <property type="molecule type" value="Genomic_DNA"/>
</dbReference>
<organism evidence="1 2">
    <name type="scientific">Neorhizobium lilium</name>
    <dbReference type="NCBI Taxonomy" id="2503024"/>
    <lineage>
        <taxon>Bacteria</taxon>
        <taxon>Pseudomonadati</taxon>
        <taxon>Pseudomonadota</taxon>
        <taxon>Alphaproteobacteria</taxon>
        <taxon>Hyphomicrobiales</taxon>
        <taxon>Rhizobiaceae</taxon>
        <taxon>Rhizobium/Agrobacterium group</taxon>
        <taxon>Neorhizobium</taxon>
    </lineage>
</organism>
<sequence length="137" mass="15213">MSQLRITVGPFSFTARLELERAPETCRIFQGLMPFRNQAIHSRWSGEAVWVPLGDFQFGVGFENHTCHPSRGDILLYPGGHSETELLFAYGSSSFASKMGALAGNHFLTLTQGHEQLEAMGKMVLWQGAQPISFEPL</sequence>
<proteinExistence type="predicted"/>
<evidence type="ECO:0000313" key="1">
    <source>
        <dbReference type="EMBL" id="RWX75948.1"/>
    </source>
</evidence>
<protein>
    <submittedName>
        <fullName evidence="1">DUF3830 family protein</fullName>
    </submittedName>
</protein>
<dbReference type="Pfam" id="PF12903">
    <property type="entry name" value="DUF3830"/>
    <property type="match status" value="1"/>
</dbReference>